<evidence type="ECO:0000313" key="2">
    <source>
        <dbReference type="Proteomes" id="UP001205185"/>
    </source>
</evidence>
<reference evidence="1 2" key="1">
    <citation type="submission" date="2022-06" db="EMBL/GenBank/DDBJ databases">
        <title>Genomic Encyclopedia of Archaeal and Bacterial Type Strains, Phase II (KMG-II): from individual species to whole genera.</title>
        <authorList>
            <person name="Goeker M."/>
        </authorList>
    </citation>
    <scope>NUCLEOTIDE SEQUENCE [LARGE SCALE GENOMIC DNA]</scope>
    <source>
        <strain evidence="1 2">DSM 44255</strain>
    </source>
</reference>
<dbReference type="Proteomes" id="UP001205185">
    <property type="component" value="Unassembled WGS sequence"/>
</dbReference>
<proteinExistence type="predicted"/>
<protein>
    <submittedName>
        <fullName evidence="1">Uncharacterized protein</fullName>
    </submittedName>
</protein>
<name>A0ABT1I550_9PSEU</name>
<accession>A0ABT1I550</accession>
<organism evidence="1 2">
    <name type="scientific">Actinokineospora diospyrosa</name>
    <dbReference type="NCBI Taxonomy" id="103728"/>
    <lineage>
        <taxon>Bacteria</taxon>
        <taxon>Bacillati</taxon>
        <taxon>Actinomycetota</taxon>
        <taxon>Actinomycetes</taxon>
        <taxon>Pseudonocardiales</taxon>
        <taxon>Pseudonocardiaceae</taxon>
        <taxon>Actinokineospora</taxon>
    </lineage>
</organism>
<comment type="caution">
    <text evidence="1">The sequence shown here is derived from an EMBL/GenBank/DDBJ whole genome shotgun (WGS) entry which is preliminary data.</text>
</comment>
<keyword evidence="2" id="KW-1185">Reference proteome</keyword>
<dbReference type="EMBL" id="JAMTCO010000001">
    <property type="protein sequence ID" value="MCP2267760.1"/>
    <property type="molecule type" value="Genomic_DNA"/>
</dbReference>
<gene>
    <name evidence="1" type="ORF">LV75_000242</name>
</gene>
<evidence type="ECO:0000313" key="1">
    <source>
        <dbReference type="EMBL" id="MCP2267760.1"/>
    </source>
</evidence>
<sequence length="438" mass="46430">MIMGRPGGRGATPTLLVAVGGLAEFGPLRDVVHPVEVAPEVTVRWSAVGGAPAVEQVLRAAAVPSVPWSRTDGYDLVLARHATGETTGLVVTITDADDIPVAVGVSAESDRAAAEAAIPGAVGRTFVMGDPTWSRVLAIRSRRAEFRSFLGVPDRARLVGVACARPDIAAHVLSRLPFDEFRVVALVPGVATDFGGLIALSPDSDWTAALVASDIVVGDSGPIATYAAALGLAVLPADAVDNDLLTSVRALSSTSDRPHTFPAPSHLLRDKVYDLLGLATPVRSTAPRPFGPLNLNAQPATAFAVSTTLEQGAITVTRFPFPPSRRTGEDILLIDDDEQDPTLRANAEIVVRPHSPTDWVDRTIRQTHCALAATTNRFAWYTGEQWTAAIPDTIPLITAAAAIYHHVVEHDVITAEITIPIRIATRVERLTIRPAHPE</sequence>